<accession>A0ABW6VGX5</accession>
<evidence type="ECO:0000313" key="2">
    <source>
        <dbReference type="EMBL" id="MFF4778243.1"/>
    </source>
</evidence>
<dbReference type="RefSeq" id="WP_066944727.1">
    <property type="nucleotide sequence ID" value="NZ_BBYK01000057.1"/>
</dbReference>
<comment type="caution">
    <text evidence="2">The sequence shown here is derived from an EMBL/GenBank/DDBJ whole genome shotgun (WGS) entry which is preliminary data.</text>
</comment>
<dbReference type="Gene3D" id="3.10.180.10">
    <property type="entry name" value="2,3-Dihydroxybiphenyl 1,2-Dioxygenase, domain 1"/>
    <property type="match status" value="1"/>
</dbReference>
<evidence type="ECO:0000259" key="1">
    <source>
        <dbReference type="PROSITE" id="PS51819"/>
    </source>
</evidence>
<name>A0ABW6VGX5_MICFU</name>
<dbReference type="SUPFAM" id="SSF54593">
    <property type="entry name" value="Glyoxalase/Bleomycin resistance protein/Dihydroxybiphenyl dioxygenase"/>
    <property type="match status" value="1"/>
</dbReference>
<organism evidence="2 3">
    <name type="scientific">Microtetraspora fusca</name>
    <dbReference type="NCBI Taxonomy" id="1997"/>
    <lineage>
        <taxon>Bacteria</taxon>
        <taxon>Bacillati</taxon>
        <taxon>Actinomycetota</taxon>
        <taxon>Actinomycetes</taxon>
        <taxon>Streptosporangiales</taxon>
        <taxon>Streptosporangiaceae</taxon>
        <taxon>Microtetraspora</taxon>
    </lineage>
</organism>
<dbReference type="Pfam" id="PF00903">
    <property type="entry name" value="Glyoxalase"/>
    <property type="match status" value="1"/>
</dbReference>
<dbReference type="InterPro" id="IPR029068">
    <property type="entry name" value="Glyas_Bleomycin-R_OHBP_Dase"/>
</dbReference>
<dbReference type="PROSITE" id="PS51819">
    <property type="entry name" value="VOC"/>
    <property type="match status" value="1"/>
</dbReference>
<sequence length="134" mass="14375">MDALYPRLLVTRFAECLRFYDGLLTGVLGAHLTKGTPDGPYAHWDLGDQGVLSLFERSLMDAVTGAPHLPADAARPDAMALVLTVEDVEEAALVATQHGGAVIVPPTSRPEWGPGCRTAHLRDPDGNLVELQSY</sequence>
<dbReference type="Proteomes" id="UP001602119">
    <property type="component" value="Unassembled WGS sequence"/>
</dbReference>
<feature type="domain" description="VOC" evidence="1">
    <location>
        <begin position="1"/>
        <end position="134"/>
    </location>
</feature>
<dbReference type="EMBL" id="JBIAXI010000029">
    <property type="protein sequence ID" value="MFF4778243.1"/>
    <property type="molecule type" value="Genomic_DNA"/>
</dbReference>
<evidence type="ECO:0000313" key="3">
    <source>
        <dbReference type="Proteomes" id="UP001602119"/>
    </source>
</evidence>
<dbReference type="InterPro" id="IPR004360">
    <property type="entry name" value="Glyas_Fos-R_dOase_dom"/>
</dbReference>
<keyword evidence="3" id="KW-1185">Reference proteome</keyword>
<proteinExistence type="predicted"/>
<reference evidence="2 3" key="1">
    <citation type="submission" date="2024-10" db="EMBL/GenBank/DDBJ databases">
        <title>The Natural Products Discovery Center: Release of the First 8490 Sequenced Strains for Exploring Actinobacteria Biosynthetic Diversity.</title>
        <authorList>
            <person name="Kalkreuter E."/>
            <person name="Kautsar S.A."/>
            <person name="Yang D."/>
            <person name="Bader C.D."/>
            <person name="Teijaro C.N."/>
            <person name="Fluegel L."/>
            <person name="Davis C.M."/>
            <person name="Simpson J.R."/>
            <person name="Lauterbach L."/>
            <person name="Steele A.D."/>
            <person name="Gui C."/>
            <person name="Meng S."/>
            <person name="Li G."/>
            <person name="Viehrig K."/>
            <person name="Ye F."/>
            <person name="Su P."/>
            <person name="Kiefer A.F."/>
            <person name="Nichols A."/>
            <person name="Cepeda A.J."/>
            <person name="Yan W."/>
            <person name="Fan B."/>
            <person name="Jiang Y."/>
            <person name="Adhikari A."/>
            <person name="Zheng C.-J."/>
            <person name="Schuster L."/>
            <person name="Cowan T.M."/>
            <person name="Smanski M.J."/>
            <person name="Chevrette M.G."/>
            <person name="De Carvalho L.P.S."/>
            <person name="Shen B."/>
        </authorList>
    </citation>
    <scope>NUCLEOTIDE SEQUENCE [LARGE SCALE GENOMIC DNA]</scope>
    <source>
        <strain evidence="2 3">NPDC001281</strain>
    </source>
</reference>
<protein>
    <submittedName>
        <fullName evidence="2">VOC family protein</fullName>
    </submittedName>
</protein>
<gene>
    <name evidence="2" type="ORF">ACFY05_35990</name>
</gene>
<dbReference type="InterPro" id="IPR037523">
    <property type="entry name" value="VOC_core"/>
</dbReference>